<evidence type="ECO:0000313" key="9">
    <source>
        <dbReference type="Proteomes" id="UP000076574"/>
    </source>
</evidence>
<dbReference type="EMBL" id="LVYV01000034">
    <property type="protein sequence ID" value="KZD22023.1"/>
    <property type="molecule type" value="Genomic_DNA"/>
</dbReference>
<protein>
    <submittedName>
        <fullName evidence="8">Peptidase</fullName>
    </submittedName>
</protein>
<keyword evidence="9" id="KW-1185">Reference proteome</keyword>
<proteinExistence type="predicted"/>
<evidence type="ECO:0000313" key="8">
    <source>
        <dbReference type="EMBL" id="KZD22023.1"/>
    </source>
</evidence>
<dbReference type="Pfam" id="PF01478">
    <property type="entry name" value="Peptidase_A24"/>
    <property type="match status" value="1"/>
</dbReference>
<evidence type="ECO:0000259" key="7">
    <source>
        <dbReference type="Pfam" id="PF01478"/>
    </source>
</evidence>
<feature type="transmembrane region" description="Helical" evidence="6">
    <location>
        <begin position="58"/>
        <end position="77"/>
    </location>
</feature>
<dbReference type="STRING" id="943830.A4A58_13070"/>
<evidence type="ECO:0000256" key="4">
    <source>
        <dbReference type="ARBA" id="ARBA00022989"/>
    </source>
</evidence>
<dbReference type="AlphaFoldDB" id="A0A163YAR1"/>
<feature type="transmembrane region" description="Helical" evidence="6">
    <location>
        <begin position="97"/>
        <end position="116"/>
    </location>
</feature>
<keyword evidence="5 6" id="KW-0472">Membrane</keyword>
<feature type="domain" description="Prepilin type IV endopeptidase peptidase" evidence="7">
    <location>
        <begin position="9"/>
        <end position="113"/>
    </location>
</feature>
<evidence type="ECO:0000256" key="6">
    <source>
        <dbReference type="SAM" id="Phobius"/>
    </source>
</evidence>
<feature type="transmembrane region" description="Helical" evidence="6">
    <location>
        <begin position="28"/>
        <end position="46"/>
    </location>
</feature>
<keyword evidence="3 6" id="KW-0812">Transmembrane</keyword>
<dbReference type="OrthoDB" id="5329005at2"/>
<dbReference type="PANTHER" id="PTHR36506:SF1">
    <property type="entry name" value="PREFLAGELLIN PEPTIDASE"/>
    <property type="match status" value="1"/>
</dbReference>
<dbReference type="GO" id="GO:0004190">
    <property type="term" value="F:aspartic-type endopeptidase activity"/>
    <property type="evidence" value="ECO:0007669"/>
    <property type="project" value="InterPro"/>
</dbReference>
<accession>A0A163YAR1</accession>
<comment type="caution">
    <text evidence="8">The sequence shown here is derived from an EMBL/GenBank/DDBJ whole genome shotgun (WGS) entry which is preliminary data.</text>
</comment>
<evidence type="ECO:0000256" key="2">
    <source>
        <dbReference type="ARBA" id="ARBA00022475"/>
    </source>
</evidence>
<organism evidence="8 9">
    <name type="scientific">Tardiphaga robiniae</name>
    <dbReference type="NCBI Taxonomy" id="943830"/>
    <lineage>
        <taxon>Bacteria</taxon>
        <taxon>Pseudomonadati</taxon>
        <taxon>Pseudomonadota</taxon>
        <taxon>Alphaproteobacteria</taxon>
        <taxon>Hyphomicrobiales</taxon>
        <taxon>Nitrobacteraceae</taxon>
        <taxon>Tardiphaga</taxon>
    </lineage>
</organism>
<dbReference type="PANTHER" id="PTHR36506">
    <property type="entry name" value="PREFLAGELLIN PEPTIDASE"/>
    <property type="match status" value="1"/>
</dbReference>
<dbReference type="InterPro" id="IPR000045">
    <property type="entry name" value="Prepilin_IV_endopep_pep"/>
</dbReference>
<dbReference type="InterPro" id="IPR052218">
    <property type="entry name" value="Preflagellin_Peptidase"/>
</dbReference>
<sequence>MILDLVRLLLLPGLMVYAAISDLFTMTISNRISLLLVAGFAVLAIFGGMGLHDALSHLGAGATVLVVAFACFAFGWIGGGDAKLAAAAGLWFGFDHLLNYLVYASLFGGALTLLLLEFRQWPLPYALGGQAWLMRLHHKETGIPYGVALALGALIVYPDTDWIKTIDLVRLALH</sequence>
<comment type="subcellular location">
    <subcellularLocation>
        <location evidence="1">Cell membrane</location>
        <topology evidence="1">Multi-pass membrane protein</topology>
    </subcellularLocation>
</comment>
<evidence type="ECO:0000256" key="5">
    <source>
        <dbReference type="ARBA" id="ARBA00023136"/>
    </source>
</evidence>
<dbReference type="GO" id="GO:0005886">
    <property type="term" value="C:plasma membrane"/>
    <property type="evidence" value="ECO:0007669"/>
    <property type="project" value="UniProtKB-SubCell"/>
</dbReference>
<evidence type="ECO:0000256" key="1">
    <source>
        <dbReference type="ARBA" id="ARBA00004651"/>
    </source>
</evidence>
<evidence type="ECO:0000256" key="3">
    <source>
        <dbReference type="ARBA" id="ARBA00022692"/>
    </source>
</evidence>
<dbReference type="Proteomes" id="UP000076574">
    <property type="component" value="Unassembled WGS sequence"/>
</dbReference>
<name>A0A163YAR1_9BRAD</name>
<keyword evidence="2" id="KW-1003">Cell membrane</keyword>
<gene>
    <name evidence="8" type="ORF">A4A58_13070</name>
</gene>
<dbReference type="Gene3D" id="1.20.120.1220">
    <property type="match status" value="1"/>
</dbReference>
<dbReference type="RefSeq" id="WP_068736237.1">
    <property type="nucleotide sequence ID" value="NZ_LVYV01000034.1"/>
</dbReference>
<keyword evidence="4 6" id="KW-1133">Transmembrane helix</keyword>
<reference evidence="8 9" key="1">
    <citation type="submission" date="2016-03" db="EMBL/GenBank/DDBJ databases">
        <title>Microsymbionts genomes from the relict species Vavilovia formosa (Stev.) Fed.</title>
        <authorList>
            <person name="Kopat V."/>
            <person name="Chirak E."/>
            <person name="Kimeklis A."/>
            <person name="Andronov E."/>
        </authorList>
    </citation>
    <scope>NUCLEOTIDE SEQUENCE [LARGE SCALE GENOMIC DNA]</scope>
    <source>
        <strain evidence="8 9">Vaf07</strain>
    </source>
</reference>